<evidence type="ECO:0000313" key="2">
    <source>
        <dbReference type="EMBL" id="MFC4356769.1"/>
    </source>
</evidence>
<reference evidence="2 3" key="1">
    <citation type="journal article" date="2019" name="Int. J. Syst. Evol. Microbiol.">
        <title>The Global Catalogue of Microorganisms (GCM) 10K type strain sequencing project: providing services to taxonomists for standard genome sequencing and annotation.</title>
        <authorList>
            <consortium name="The Broad Institute Genomics Platform"/>
            <consortium name="The Broad Institute Genome Sequencing Center for Infectious Disease"/>
            <person name="Wu L."/>
            <person name="Ma J."/>
        </authorList>
    </citation>
    <scope>NUCLEOTIDE SEQUENCE [LARGE SCALE GENOMIC DNA]</scope>
    <source>
        <strain evidence="2 3">CGMCC 1.12553</strain>
    </source>
</reference>
<proteinExistence type="predicted"/>
<feature type="compositionally biased region" description="Low complexity" evidence="1">
    <location>
        <begin position="578"/>
        <end position="599"/>
    </location>
</feature>
<evidence type="ECO:0008006" key="4">
    <source>
        <dbReference type="Google" id="ProtNLM"/>
    </source>
</evidence>
<feature type="compositionally biased region" description="Basic and acidic residues" evidence="1">
    <location>
        <begin position="521"/>
        <end position="534"/>
    </location>
</feature>
<name>A0ABD5P7D0_9EURY</name>
<accession>A0ABD5P7D0</accession>
<dbReference type="Proteomes" id="UP001595921">
    <property type="component" value="Unassembled WGS sequence"/>
</dbReference>
<protein>
    <recommendedName>
        <fullName evidence="4">PGF-CTERM sorting domain-containing protein</fullName>
    </recommendedName>
</protein>
<evidence type="ECO:0000313" key="3">
    <source>
        <dbReference type="Proteomes" id="UP001595921"/>
    </source>
</evidence>
<dbReference type="RefSeq" id="WP_267625208.1">
    <property type="nucleotide sequence ID" value="NZ_JAODIW010000010.1"/>
</dbReference>
<gene>
    <name evidence="2" type="ORF">ACFO0N_02270</name>
</gene>
<sequence>MTPARLVALGLVALLCSGLVAPVAVGSDGAGEHRSDGATVTVREPSAAVGDVVELVVRFGDTRDATLSLSGAGHDAVLRLDDVDADGRAVVRVNTHLHGRRAYHVEGAADTVNASGPFEPGAYTAAAVDGDGPVDASARRSTGEANLTLTGPRVGGVRLWRGGSTVATDLNSDRTIRDAVDDGALTPAEQVVPGETVVVEVDAAGLGGAYELSRAETSRGRLGDALDAANGRVTVRSADAASDNASDPVVSDLVGAAESVVAAPERGVYYLVLDTTALGSGGERGDRDEGGRTDLLVGVSLGVDGAESADPGAAAGNPRLAFERVAVVDARATVAGAGDRTVELVPEAGVQLRGRTTLAPGTALDVFLTGPDGTAYRDRTAVAAAGNGSSFVATFDLSGVERRTDFEVAFARPDAPTERVSPTTAGTVVRVRPRAGSVELANGTLDPGTARVRASAAHDAVVGLYRRSNNSRGPLLGQLRVPAGNASGFVDLAEPVGENATLVAVLYHDVDASGNLTDADVPYRVDGRPVRDARGAPASATGTPLATTSSVTTDRTTDGTTTASSGDAATVTDEREGTATPDPKTGTTTTDSTERGTPTSNSAPGFGPTAALGALVALLLVRSVVGPRRSR</sequence>
<dbReference type="EMBL" id="JBHSDS010000002">
    <property type="protein sequence ID" value="MFC4356769.1"/>
    <property type="molecule type" value="Genomic_DNA"/>
</dbReference>
<feature type="compositionally biased region" description="Low complexity" evidence="1">
    <location>
        <begin position="546"/>
        <end position="571"/>
    </location>
</feature>
<evidence type="ECO:0000256" key="1">
    <source>
        <dbReference type="SAM" id="MobiDB-lite"/>
    </source>
</evidence>
<organism evidence="2 3">
    <name type="scientific">Halobium salinum</name>
    <dbReference type="NCBI Taxonomy" id="1364940"/>
    <lineage>
        <taxon>Archaea</taxon>
        <taxon>Methanobacteriati</taxon>
        <taxon>Methanobacteriota</taxon>
        <taxon>Stenosarchaea group</taxon>
        <taxon>Halobacteria</taxon>
        <taxon>Halobacteriales</taxon>
        <taxon>Haloferacaceae</taxon>
        <taxon>Halobium</taxon>
    </lineage>
</organism>
<feature type="region of interest" description="Disordered" evidence="1">
    <location>
        <begin position="515"/>
        <end position="609"/>
    </location>
</feature>
<comment type="caution">
    <text evidence="2">The sequence shown here is derived from an EMBL/GenBank/DDBJ whole genome shotgun (WGS) entry which is preliminary data.</text>
</comment>
<dbReference type="AlphaFoldDB" id="A0ABD5P7D0"/>
<keyword evidence="3" id="KW-1185">Reference proteome</keyword>